<protein>
    <submittedName>
        <fullName evidence="2">Penicillin-binding transpeptidase domain-containing protein</fullName>
    </submittedName>
</protein>
<dbReference type="InterPro" id="IPR001460">
    <property type="entry name" value="PCN-bd_Tpept"/>
</dbReference>
<dbReference type="RefSeq" id="WP_344466379.1">
    <property type="nucleotide sequence ID" value="NZ_BAAANT010000020.1"/>
</dbReference>
<dbReference type="Pfam" id="PF00905">
    <property type="entry name" value="Transpeptidase"/>
    <property type="match status" value="1"/>
</dbReference>
<name>A0ABN2ZSR4_9ACTN</name>
<comment type="caution">
    <text evidence="2">The sequence shown here is derived from an EMBL/GenBank/DDBJ whole genome shotgun (WGS) entry which is preliminary data.</text>
</comment>
<dbReference type="InterPro" id="IPR012338">
    <property type="entry name" value="Beta-lactam/transpept-like"/>
</dbReference>
<organism evidence="2 3">
    <name type="scientific">Kitasatospora kazusensis</name>
    <dbReference type="NCBI Taxonomy" id="407974"/>
    <lineage>
        <taxon>Bacteria</taxon>
        <taxon>Bacillati</taxon>
        <taxon>Actinomycetota</taxon>
        <taxon>Actinomycetes</taxon>
        <taxon>Kitasatosporales</taxon>
        <taxon>Streptomycetaceae</taxon>
        <taxon>Kitasatospora</taxon>
    </lineage>
</organism>
<dbReference type="Proteomes" id="UP001422759">
    <property type="component" value="Unassembled WGS sequence"/>
</dbReference>
<sequence>MNKGTKIAIGTVCAVLLGAGGYGAYDLTGLAGSSSASSTPTPVTVSSEPPTADQAAAGAKAFLDAWSGGDLAAASALTDQPGQALTALTAFKTKLNPSAITLVPGGSATPASSAAPSASASASASASSGATADPGAPASQVKVGFSAKVEFATTGNAWNYAGALGVVKMSNGKTLVHWAPTVIHPHLGTGESIGVAPIYAPPSSVVDRNGKSLKGFASLDQLLGSFNSQAAGNPGDAGQGVVITDDSGQKPAEKLFTVTDPKPGKPLSLTLDAKVQAAAESALKAHASGLQGSVVAIEPSTGNILAIANTPASYNRAFLGGLAPGSTMKIIDAAALLEAGISPSATMPCPETITVNGNTIANDEKGAFPNNTFTQDFAASCNTAFIQQGMKTLTGSQQADTAKEVFGLGPVWALGLKINPAKIPAPATPNQRAADLIGQGTITMNSLAMASVSATVQNGTFHQPILVPGSKQLPADRTLSGSTLDALRSMMRQVVTSGTAAGVSGLPSGTGAKTGTAEVGNQAKSNSWFTAFSGNLAVAVEIEGGGHGADAAAPAAAVVLQVGNKG</sequence>
<reference evidence="2 3" key="1">
    <citation type="journal article" date="2019" name="Int. J. Syst. Evol. Microbiol.">
        <title>The Global Catalogue of Microorganisms (GCM) 10K type strain sequencing project: providing services to taxonomists for standard genome sequencing and annotation.</title>
        <authorList>
            <consortium name="The Broad Institute Genomics Platform"/>
            <consortium name="The Broad Institute Genome Sequencing Center for Infectious Disease"/>
            <person name="Wu L."/>
            <person name="Ma J."/>
        </authorList>
    </citation>
    <scope>NUCLEOTIDE SEQUENCE [LARGE SCALE GENOMIC DNA]</scope>
    <source>
        <strain evidence="2 3">JCM 14560</strain>
    </source>
</reference>
<proteinExistence type="predicted"/>
<evidence type="ECO:0000313" key="3">
    <source>
        <dbReference type="Proteomes" id="UP001422759"/>
    </source>
</evidence>
<evidence type="ECO:0000259" key="1">
    <source>
        <dbReference type="Pfam" id="PF00905"/>
    </source>
</evidence>
<dbReference type="EMBL" id="BAAANT010000020">
    <property type="protein sequence ID" value="GAA2146928.1"/>
    <property type="molecule type" value="Genomic_DNA"/>
</dbReference>
<dbReference type="PANTHER" id="PTHR30627:SF24">
    <property type="entry name" value="PENICILLIN-BINDING PROTEIN 4B"/>
    <property type="match status" value="1"/>
</dbReference>
<gene>
    <name evidence="2" type="ORF">GCM10009760_37210</name>
</gene>
<dbReference type="SUPFAM" id="SSF56601">
    <property type="entry name" value="beta-lactamase/transpeptidase-like"/>
    <property type="match status" value="1"/>
</dbReference>
<evidence type="ECO:0000313" key="2">
    <source>
        <dbReference type="EMBL" id="GAA2146928.1"/>
    </source>
</evidence>
<keyword evidence="3" id="KW-1185">Reference proteome</keyword>
<dbReference type="Gene3D" id="3.40.710.10">
    <property type="entry name" value="DD-peptidase/beta-lactamase superfamily"/>
    <property type="match status" value="1"/>
</dbReference>
<accession>A0ABN2ZSR4</accession>
<dbReference type="PANTHER" id="PTHR30627">
    <property type="entry name" value="PEPTIDOGLYCAN D,D-TRANSPEPTIDASE"/>
    <property type="match status" value="1"/>
</dbReference>
<dbReference type="InterPro" id="IPR050515">
    <property type="entry name" value="Beta-lactam/transpept"/>
</dbReference>
<feature type="domain" description="Penicillin-binding protein transpeptidase" evidence="1">
    <location>
        <begin position="292"/>
        <end position="557"/>
    </location>
</feature>